<dbReference type="CDD" id="cd01745">
    <property type="entry name" value="GATase1_2"/>
    <property type="match status" value="1"/>
</dbReference>
<sequence length="260" mass="27820">MTMPRPIIAVPADIRSFENYTWHATPDTYLKAALHVAGVVPLIVPALSDGFDVADILDRVDGVMTTGSATNVHPGRYGVGATASYEPFDTSRDTLSCAMIQGALARAMPLLAICRGHQELNVALGGSLATEIQDLPGRMDHRAPTDPEQAVRFAPRHPVTLEPAGRLRALIGADTIEVNSLHRQAVDRLADGLVVEATAPDGTVEAVSVASAPDYAFGFQWHPEYWAETDAPSRSILEGFGAACRRFSARRASHLQSAAE</sequence>
<dbReference type="InterPro" id="IPR044668">
    <property type="entry name" value="PuuD-like"/>
</dbReference>
<proteinExistence type="predicted"/>
<name>A0ABY1IIH9_9HYPH</name>
<dbReference type="PANTHER" id="PTHR43235">
    <property type="entry name" value="GLUTAMINE AMIDOTRANSFERASE PB2B2.05-RELATED"/>
    <property type="match status" value="1"/>
</dbReference>
<evidence type="ECO:0000313" key="2">
    <source>
        <dbReference type="Proteomes" id="UP000184290"/>
    </source>
</evidence>
<dbReference type="PANTHER" id="PTHR43235:SF1">
    <property type="entry name" value="GLUTAMINE AMIDOTRANSFERASE PB2B2.05-RELATED"/>
    <property type="match status" value="1"/>
</dbReference>
<dbReference type="InterPro" id="IPR029062">
    <property type="entry name" value="Class_I_gatase-like"/>
</dbReference>
<organism evidence="1 2">
    <name type="scientific">Aureimonas altamirensis DSM 21988</name>
    <dbReference type="NCBI Taxonomy" id="1121026"/>
    <lineage>
        <taxon>Bacteria</taxon>
        <taxon>Pseudomonadati</taxon>
        <taxon>Pseudomonadota</taxon>
        <taxon>Alphaproteobacteria</taxon>
        <taxon>Hyphomicrobiales</taxon>
        <taxon>Aurantimonadaceae</taxon>
        <taxon>Aureimonas</taxon>
    </lineage>
</organism>
<dbReference type="EMBL" id="FQZC01000002">
    <property type="protein sequence ID" value="SHJ22333.1"/>
    <property type="molecule type" value="Genomic_DNA"/>
</dbReference>
<keyword evidence="1" id="KW-0315">Glutamine amidotransferase</keyword>
<dbReference type="PROSITE" id="PS51273">
    <property type="entry name" value="GATASE_TYPE_1"/>
    <property type="match status" value="1"/>
</dbReference>
<dbReference type="RefSeq" id="WP_409359948.1">
    <property type="nucleotide sequence ID" value="NZ_FQZC01000002.1"/>
</dbReference>
<dbReference type="InterPro" id="IPR011697">
    <property type="entry name" value="Peptidase_C26"/>
</dbReference>
<dbReference type="Proteomes" id="UP000184290">
    <property type="component" value="Unassembled WGS sequence"/>
</dbReference>
<comment type="caution">
    <text evidence="1">The sequence shown here is derived from an EMBL/GenBank/DDBJ whole genome shotgun (WGS) entry which is preliminary data.</text>
</comment>
<dbReference type="Gene3D" id="3.40.50.880">
    <property type="match status" value="1"/>
</dbReference>
<dbReference type="Pfam" id="PF07722">
    <property type="entry name" value="Peptidase_C26"/>
    <property type="match status" value="1"/>
</dbReference>
<evidence type="ECO:0000313" key="1">
    <source>
        <dbReference type="EMBL" id="SHJ22333.1"/>
    </source>
</evidence>
<protein>
    <submittedName>
        <fullName evidence="1">Glutamine amidotransferase</fullName>
    </submittedName>
</protein>
<accession>A0ABY1IIH9</accession>
<reference evidence="1 2" key="1">
    <citation type="submission" date="2016-11" db="EMBL/GenBank/DDBJ databases">
        <authorList>
            <person name="Varghese N."/>
            <person name="Submissions S."/>
        </authorList>
    </citation>
    <scope>NUCLEOTIDE SEQUENCE [LARGE SCALE GENOMIC DNA]</scope>
    <source>
        <strain evidence="1 2">DSM 21988</strain>
    </source>
</reference>
<keyword evidence="2" id="KW-1185">Reference proteome</keyword>
<dbReference type="SUPFAM" id="SSF52317">
    <property type="entry name" value="Class I glutamine amidotransferase-like"/>
    <property type="match status" value="1"/>
</dbReference>
<gene>
    <name evidence="1" type="ORF">SAMN02745911_2064</name>
</gene>